<feature type="domain" description="Copper amine oxidase-like N-terminal" evidence="2">
    <location>
        <begin position="379"/>
        <end position="479"/>
    </location>
</feature>
<keyword evidence="1" id="KW-0812">Transmembrane</keyword>
<reference evidence="3 4" key="1">
    <citation type="submission" date="2016-11" db="EMBL/GenBank/DDBJ databases">
        <title>Paenibacillus species isolates.</title>
        <authorList>
            <person name="Beno S.M."/>
        </authorList>
    </citation>
    <scope>NUCLEOTIDE SEQUENCE [LARGE SCALE GENOMIC DNA]</scope>
    <source>
        <strain evidence="3 4">FSL H7-0433</strain>
    </source>
</reference>
<protein>
    <recommendedName>
        <fullName evidence="2">Copper amine oxidase-like N-terminal domain-containing protein</fullName>
    </recommendedName>
</protein>
<dbReference type="Gene3D" id="3.30.457.10">
    <property type="entry name" value="Copper amine oxidase-like, N-terminal domain"/>
    <property type="match status" value="1"/>
</dbReference>
<keyword evidence="4" id="KW-1185">Reference proteome</keyword>
<feature type="transmembrane region" description="Helical" evidence="1">
    <location>
        <begin position="25"/>
        <end position="47"/>
    </location>
</feature>
<dbReference type="InterPro" id="IPR012854">
    <property type="entry name" value="Cu_amine_oxidase-like_N"/>
</dbReference>
<dbReference type="Proteomes" id="UP000187158">
    <property type="component" value="Unassembled WGS sequence"/>
</dbReference>
<evidence type="ECO:0000256" key="1">
    <source>
        <dbReference type="SAM" id="Phobius"/>
    </source>
</evidence>
<dbReference type="SUPFAM" id="SSF52266">
    <property type="entry name" value="SGNH hydrolase"/>
    <property type="match status" value="1"/>
</dbReference>
<keyword evidence="1" id="KW-1133">Transmembrane helix</keyword>
<name>A0ABX3GI49_9BACL</name>
<accession>A0ABX3GI49</accession>
<evidence type="ECO:0000259" key="2">
    <source>
        <dbReference type="Pfam" id="PF07833"/>
    </source>
</evidence>
<evidence type="ECO:0000313" key="3">
    <source>
        <dbReference type="EMBL" id="OMD21988.1"/>
    </source>
</evidence>
<sequence length="500" mass="56716">MLASRLQNNNNPRKSPGNHTKSKRFIGYFLLFFSLLALLTALITAFIDPLQFYHRPSWYTPLLSEEERYQNPGLAKNYDYDNIIIGTSMTENFLPSQVDASLGGTTLKLSMEGSTVDEHYKIAKLALETGKVKQVLWGLDYFSLKLATAEDEEDFPDYLYDGKLWTDYKYWFNSSVYKQFISSIKNNLSGEAKQDLEYLYNWDNKVVFGKQYVAESYLMACDKELDYGTNEESIEQVKGYFNTYIRPLLKEYPDVQFYFYYPPYSVMRQVAWFASNPVRFNNQLVMRQWIFEQFEQFPNVKLYDFQAEADWTFNLDLYKDLSHHNGEVNTWIAEAIGQDSSKYRVTSSNIKALNSSLESQAESAVMDNNGKVYRSSVQVNGLPLALNIRLVQGNKELCLPAKDIGTALGASITWDAATKTVSLTSAENTVTMTVGSVKALVNGKALTIDAAPLLAGGKVLVPLAFVAEQLGWNVSSEKEGEWLRYNLSTSDNAGTLKNQP</sequence>
<dbReference type="SUPFAM" id="SSF55383">
    <property type="entry name" value="Copper amine oxidase, domain N"/>
    <property type="match status" value="1"/>
</dbReference>
<dbReference type="EMBL" id="MPVP01000190">
    <property type="protein sequence ID" value="OMD21988.1"/>
    <property type="molecule type" value="Genomic_DNA"/>
</dbReference>
<proteinExistence type="predicted"/>
<keyword evidence="1" id="KW-0472">Membrane</keyword>
<dbReference type="Pfam" id="PF07833">
    <property type="entry name" value="Cu_amine_oxidN1"/>
    <property type="match status" value="1"/>
</dbReference>
<comment type="caution">
    <text evidence="3">The sequence shown here is derived from an EMBL/GenBank/DDBJ whole genome shotgun (WGS) entry which is preliminary data.</text>
</comment>
<dbReference type="InterPro" id="IPR036582">
    <property type="entry name" value="Mao_N_sf"/>
</dbReference>
<dbReference type="RefSeq" id="WP_076219856.1">
    <property type="nucleotide sequence ID" value="NZ_MPVP01000190.1"/>
</dbReference>
<evidence type="ECO:0000313" key="4">
    <source>
        <dbReference type="Proteomes" id="UP000187158"/>
    </source>
</evidence>
<organism evidence="3 4">
    <name type="scientific">Paenibacillus odorifer</name>
    <dbReference type="NCBI Taxonomy" id="189426"/>
    <lineage>
        <taxon>Bacteria</taxon>
        <taxon>Bacillati</taxon>
        <taxon>Bacillota</taxon>
        <taxon>Bacilli</taxon>
        <taxon>Bacillales</taxon>
        <taxon>Paenibacillaceae</taxon>
        <taxon>Paenibacillus</taxon>
    </lineage>
</organism>
<gene>
    <name evidence="3" type="ORF">BSO21_23080</name>
</gene>